<feature type="compositionally biased region" description="Low complexity" evidence="1">
    <location>
        <begin position="193"/>
        <end position="203"/>
    </location>
</feature>
<reference evidence="2 3" key="1">
    <citation type="journal article" date="2018" name="IMA Fungus">
        <title>IMA Genome-F 9: Draft genome sequence of Annulohypoxylon stygium, Aspergillus mulundensis, Berkeleyomyces basicola (syn. Thielaviopsis basicola), Ceratocystis smalleyi, two Cercospora beticola strains, Coleophoma cylindrospora, Fusarium fracticaudum, Phialophora cf. hyalina, and Morchella septimelata.</title>
        <authorList>
            <person name="Wingfield B.D."/>
            <person name="Bills G.F."/>
            <person name="Dong Y."/>
            <person name="Huang W."/>
            <person name="Nel W.J."/>
            <person name="Swalarsk-Parry B.S."/>
            <person name="Vaghefi N."/>
            <person name="Wilken P.M."/>
            <person name="An Z."/>
            <person name="de Beer Z.W."/>
            <person name="De Vos L."/>
            <person name="Chen L."/>
            <person name="Duong T.A."/>
            <person name="Gao Y."/>
            <person name="Hammerbacher A."/>
            <person name="Kikkert J.R."/>
            <person name="Li Y."/>
            <person name="Li H."/>
            <person name="Li K."/>
            <person name="Li Q."/>
            <person name="Liu X."/>
            <person name="Ma X."/>
            <person name="Naidoo K."/>
            <person name="Pethybridge S.J."/>
            <person name="Sun J."/>
            <person name="Steenkamp E.T."/>
            <person name="van der Nest M.A."/>
            <person name="van Wyk S."/>
            <person name="Wingfield M.J."/>
            <person name="Xiong C."/>
            <person name="Yue Q."/>
            <person name="Zhang X."/>
        </authorList>
    </citation>
    <scope>NUCLEOTIDE SEQUENCE [LARGE SCALE GENOMIC DNA]</scope>
    <source>
        <strain evidence="2 3">BP 5553</strain>
    </source>
</reference>
<proteinExistence type="predicted"/>
<gene>
    <name evidence="2" type="ORF">BP5553_01199</name>
</gene>
<feature type="region of interest" description="Disordered" evidence="1">
    <location>
        <begin position="179"/>
        <end position="218"/>
    </location>
</feature>
<dbReference type="Proteomes" id="UP000254866">
    <property type="component" value="Unassembled WGS sequence"/>
</dbReference>
<sequence length="400" mass="45004">MPSSIVPGLAAIVFAMFFQASRKKIALLPGRARAVASSLRQLPKPDALQPRSVLVEAHYNHPLSLKESEILARLQSNQQLLIKEAPDLVARISGAISKDLDKHDFRDGLKITNDLDHFQKVEMHRYATESRLQRLESSNQRLELAADNAFKQEVAMNRAELYKAIGIIQAQLRARGWGKKDQSNASIPPYKAQSQTQLSQTQLEAQPTASIPPDEAQPQTQLEAQAFAIRNRIAHALQLTPCLLLVSEEPALELVFNALFGLSSIEGKDLSQFDNTRSFHVDRILSLHAQLWKSGLASAFISPYQQWLEAMRSLQPKHNPRQTEPALVSFVEGLATEVCEKADADFKSATIQRLENPATMKKMLRQIRSKGFVDPYCWDKIVSGWEDRGLWQKVVVEWKL</sequence>
<comment type="caution">
    <text evidence="2">The sequence shown here is derived from an EMBL/GenBank/DDBJ whole genome shotgun (WGS) entry which is preliminary data.</text>
</comment>
<protein>
    <submittedName>
        <fullName evidence="2">Uncharacterized protein</fullName>
    </submittedName>
</protein>
<evidence type="ECO:0000256" key="1">
    <source>
        <dbReference type="SAM" id="MobiDB-lite"/>
    </source>
</evidence>
<organism evidence="2 3">
    <name type="scientific">Venustampulla echinocandica</name>
    <dbReference type="NCBI Taxonomy" id="2656787"/>
    <lineage>
        <taxon>Eukaryota</taxon>
        <taxon>Fungi</taxon>
        <taxon>Dikarya</taxon>
        <taxon>Ascomycota</taxon>
        <taxon>Pezizomycotina</taxon>
        <taxon>Leotiomycetes</taxon>
        <taxon>Helotiales</taxon>
        <taxon>Pleuroascaceae</taxon>
        <taxon>Venustampulla</taxon>
    </lineage>
</organism>
<evidence type="ECO:0000313" key="3">
    <source>
        <dbReference type="Proteomes" id="UP000254866"/>
    </source>
</evidence>
<dbReference type="OrthoDB" id="3526673at2759"/>
<dbReference type="GeneID" id="43594048"/>
<keyword evidence="3" id="KW-1185">Reference proteome</keyword>
<dbReference type="AlphaFoldDB" id="A0A370U0B6"/>
<dbReference type="EMBL" id="NPIC01000001">
    <property type="protein sequence ID" value="RDL41220.1"/>
    <property type="molecule type" value="Genomic_DNA"/>
</dbReference>
<accession>A0A370U0B6</accession>
<name>A0A370U0B6_9HELO</name>
<dbReference type="RefSeq" id="XP_031873876.1">
    <property type="nucleotide sequence ID" value="XM_032009822.1"/>
</dbReference>
<evidence type="ECO:0000313" key="2">
    <source>
        <dbReference type="EMBL" id="RDL41220.1"/>
    </source>
</evidence>